<name>A0AAV4TQL7_9ARAC</name>
<reference evidence="2 3" key="1">
    <citation type="submission" date="2021-06" db="EMBL/GenBank/DDBJ databases">
        <title>Caerostris darwini draft genome.</title>
        <authorList>
            <person name="Kono N."/>
            <person name="Arakawa K."/>
        </authorList>
    </citation>
    <scope>NUCLEOTIDE SEQUENCE [LARGE SCALE GENOMIC DNA]</scope>
</reference>
<sequence length="55" mass="6125">MEVKHGCEGQSLPRSTSRQERERGTCAKRISTAATVVSRTAYQEPWLAQTLTTCL</sequence>
<dbReference type="Proteomes" id="UP001054837">
    <property type="component" value="Unassembled WGS sequence"/>
</dbReference>
<gene>
    <name evidence="2" type="ORF">CDAR_62061</name>
</gene>
<keyword evidence="3" id="KW-1185">Reference proteome</keyword>
<feature type="region of interest" description="Disordered" evidence="1">
    <location>
        <begin position="1"/>
        <end position="25"/>
    </location>
</feature>
<evidence type="ECO:0000256" key="1">
    <source>
        <dbReference type="SAM" id="MobiDB-lite"/>
    </source>
</evidence>
<comment type="caution">
    <text evidence="2">The sequence shown here is derived from an EMBL/GenBank/DDBJ whole genome shotgun (WGS) entry which is preliminary data.</text>
</comment>
<organism evidence="2 3">
    <name type="scientific">Caerostris darwini</name>
    <dbReference type="NCBI Taxonomy" id="1538125"/>
    <lineage>
        <taxon>Eukaryota</taxon>
        <taxon>Metazoa</taxon>
        <taxon>Ecdysozoa</taxon>
        <taxon>Arthropoda</taxon>
        <taxon>Chelicerata</taxon>
        <taxon>Arachnida</taxon>
        <taxon>Araneae</taxon>
        <taxon>Araneomorphae</taxon>
        <taxon>Entelegynae</taxon>
        <taxon>Araneoidea</taxon>
        <taxon>Araneidae</taxon>
        <taxon>Caerostris</taxon>
    </lineage>
</organism>
<feature type="non-terminal residue" evidence="2">
    <location>
        <position position="55"/>
    </location>
</feature>
<protein>
    <submittedName>
        <fullName evidence="2">Uncharacterized protein</fullName>
    </submittedName>
</protein>
<dbReference type="EMBL" id="BPLQ01009964">
    <property type="protein sequence ID" value="GIY47602.1"/>
    <property type="molecule type" value="Genomic_DNA"/>
</dbReference>
<evidence type="ECO:0000313" key="2">
    <source>
        <dbReference type="EMBL" id="GIY47602.1"/>
    </source>
</evidence>
<proteinExistence type="predicted"/>
<evidence type="ECO:0000313" key="3">
    <source>
        <dbReference type="Proteomes" id="UP001054837"/>
    </source>
</evidence>
<accession>A0AAV4TQL7</accession>
<dbReference type="AlphaFoldDB" id="A0AAV4TQL7"/>